<dbReference type="InterPro" id="IPR019476">
    <property type="entry name" value="T4SS_TraD_DNA-bd"/>
</dbReference>
<evidence type="ECO:0000313" key="3">
    <source>
        <dbReference type="Proteomes" id="UP000598971"/>
    </source>
</evidence>
<dbReference type="SUPFAM" id="SSF52540">
    <property type="entry name" value="P-loop containing nucleoside triphosphate hydrolases"/>
    <property type="match status" value="1"/>
</dbReference>
<dbReference type="Gene3D" id="3.40.50.300">
    <property type="entry name" value="P-loop containing nucleotide triphosphate hydrolases"/>
    <property type="match status" value="2"/>
</dbReference>
<keyword evidence="2" id="KW-0238">DNA-binding</keyword>
<dbReference type="PANTHER" id="PTHR30121:SF11">
    <property type="entry name" value="AAA+ ATPASE DOMAIN-CONTAINING PROTEIN"/>
    <property type="match status" value="1"/>
</dbReference>
<sequence length="434" mass="49385">MTQKEYEKPVITPIGITDWRDIKQLFGIKDTDRFGHIYSIGKTGVGKSTLLMQMAITDILRGNGLCIIDPHGDITKSILDHIPEHRIKDVIYFNTTDSIRPIGFNPLSGVPITEHHLVASGLISTFRKIWIESWGPRLEYILRYVLLTLLEYPKATLLDIAPLLTDFYFRNAVLAYVTNQHVRAFWKNEFEKYNPALKAEAISPILNKTGIFLTSIPLRNIVGQKESSFTIEQVLNERKILIVNLAKGEIGEDACSILGSILVSAIQLAVMHRSTQEEEDRIPFFLYIDEMHSFVSLSFIDILAEARKYKLSLFLTHQYIDQINEKIRAAIFGNVGTLISFRVGAEDAKYLSKEFSPTFKETDFVALPKYAMYLKLMIDGATSQPFSAQTISLQIHSESNRNLVIDFSREKYGAKPIEIKRQQSEIIDQQTLFG</sequence>
<proteinExistence type="predicted"/>
<feature type="domain" description="Type IV secretion system coupling protein TraD DNA-binding" evidence="1">
    <location>
        <begin position="35"/>
        <end position="353"/>
    </location>
</feature>
<dbReference type="AlphaFoldDB" id="A0A8J8JSA8"/>
<dbReference type="InterPro" id="IPR051162">
    <property type="entry name" value="T4SS_component"/>
</dbReference>
<dbReference type="InterPro" id="IPR027417">
    <property type="entry name" value="P-loop_NTPase"/>
</dbReference>
<dbReference type="Proteomes" id="UP000598971">
    <property type="component" value="Unassembled WGS sequence"/>
</dbReference>
<comment type="caution">
    <text evidence="2">The sequence shown here is derived from an EMBL/GenBank/DDBJ whole genome shotgun (WGS) entry which is preliminary data.</text>
</comment>
<evidence type="ECO:0000259" key="1">
    <source>
        <dbReference type="Pfam" id="PF10412"/>
    </source>
</evidence>
<dbReference type="Pfam" id="PF10412">
    <property type="entry name" value="TrwB_AAD_bind"/>
    <property type="match status" value="1"/>
</dbReference>
<evidence type="ECO:0000313" key="2">
    <source>
        <dbReference type="EMBL" id="NNV53870.1"/>
    </source>
</evidence>
<reference evidence="2" key="1">
    <citation type="submission" date="2019-10" db="EMBL/GenBank/DDBJ databases">
        <title>Draft genome sequence of Panacibacter sp. KCS-6.</title>
        <authorList>
            <person name="Yim K.J."/>
        </authorList>
    </citation>
    <scope>NUCLEOTIDE SEQUENCE</scope>
    <source>
        <strain evidence="2">KCS-6</strain>
    </source>
</reference>
<protein>
    <submittedName>
        <fullName evidence="2">Type IV secretion system DNA-binding domain-containing protein</fullName>
    </submittedName>
</protein>
<dbReference type="CDD" id="cd01127">
    <property type="entry name" value="TrwB_TraG_TraD_VirD4"/>
    <property type="match status" value="1"/>
</dbReference>
<dbReference type="GO" id="GO:0003677">
    <property type="term" value="F:DNA binding"/>
    <property type="evidence" value="ECO:0007669"/>
    <property type="project" value="UniProtKB-KW"/>
</dbReference>
<accession>A0A8J8JSA8</accession>
<dbReference type="EMBL" id="WHPF01000001">
    <property type="protein sequence ID" value="NNV53870.1"/>
    <property type="molecule type" value="Genomic_DNA"/>
</dbReference>
<dbReference type="RefSeq" id="WP_171605788.1">
    <property type="nucleotide sequence ID" value="NZ_WHPF01000001.1"/>
</dbReference>
<organism evidence="2 3">
    <name type="scientific">Limnovirga soli</name>
    <dbReference type="NCBI Taxonomy" id="2656915"/>
    <lineage>
        <taxon>Bacteria</taxon>
        <taxon>Pseudomonadati</taxon>
        <taxon>Bacteroidota</taxon>
        <taxon>Chitinophagia</taxon>
        <taxon>Chitinophagales</taxon>
        <taxon>Chitinophagaceae</taxon>
        <taxon>Limnovirga</taxon>
    </lineage>
</organism>
<gene>
    <name evidence="2" type="ORF">GD597_00270</name>
</gene>
<dbReference type="PANTHER" id="PTHR30121">
    <property type="entry name" value="UNCHARACTERIZED PROTEIN YJGR-RELATED"/>
    <property type="match status" value="1"/>
</dbReference>
<keyword evidence="3" id="KW-1185">Reference proteome</keyword>
<name>A0A8J8JSA8_9BACT</name>